<sequence>MSNTFYKLKIHILITDKIHWICNAHQFSDGDNVFYILNIYLYYSYRCTYKATILLTA</sequence>
<name>A0A0E9UF87_ANGAN</name>
<reference evidence="1" key="1">
    <citation type="submission" date="2014-11" db="EMBL/GenBank/DDBJ databases">
        <authorList>
            <person name="Amaro Gonzalez C."/>
        </authorList>
    </citation>
    <scope>NUCLEOTIDE SEQUENCE</scope>
</reference>
<accession>A0A0E9UF87</accession>
<proteinExistence type="predicted"/>
<dbReference type="AlphaFoldDB" id="A0A0E9UF87"/>
<dbReference type="EMBL" id="GBXM01044053">
    <property type="protein sequence ID" value="JAH64524.1"/>
    <property type="molecule type" value="Transcribed_RNA"/>
</dbReference>
<organism evidence="1">
    <name type="scientific">Anguilla anguilla</name>
    <name type="common">European freshwater eel</name>
    <name type="synonym">Muraena anguilla</name>
    <dbReference type="NCBI Taxonomy" id="7936"/>
    <lineage>
        <taxon>Eukaryota</taxon>
        <taxon>Metazoa</taxon>
        <taxon>Chordata</taxon>
        <taxon>Craniata</taxon>
        <taxon>Vertebrata</taxon>
        <taxon>Euteleostomi</taxon>
        <taxon>Actinopterygii</taxon>
        <taxon>Neopterygii</taxon>
        <taxon>Teleostei</taxon>
        <taxon>Anguilliformes</taxon>
        <taxon>Anguillidae</taxon>
        <taxon>Anguilla</taxon>
    </lineage>
</organism>
<evidence type="ECO:0000313" key="1">
    <source>
        <dbReference type="EMBL" id="JAH64524.1"/>
    </source>
</evidence>
<protein>
    <submittedName>
        <fullName evidence="1">Uncharacterized protein</fullName>
    </submittedName>
</protein>
<reference evidence="1" key="2">
    <citation type="journal article" date="2015" name="Fish Shellfish Immunol.">
        <title>Early steps in the European eel (Anguilla anguilla)-Vibrio vulnificus interaction in the gills: Role of the RtxA13 toxin.</title>
        <authorList>
            <person name="Callol A."/>
            <person name="Pajuelo D."/>
            <person name="Ebbesson L."/>
            <person name="Teles M."/>
            <person name="MacKenzie S."/>
            <person name="Amaro C."/>
        </authorList>
    </citation>
    <scope>NUCLEOTIDE SEQUENCE</scope>
</reference>